<reference evidence="9" key="2">
    <citation type="submission" date="2023-05" db="EMBL/GenBank/DDBJ databases">
        <authorList>
            <consortium name="Lawrence Berkeley National Laboratory"/>
            <person name="Steindorff A."/>
            <person name="Hensen N."/>
            <person name="Bonometti L."/>
            <person name="Westerberg I."/>
            <person name="Brannstrom I.O."/>
            <person name="Guillou S."/>
            <person name="Cros-Aarteil S."/>
            <person name="Calhoun S."/>
            <person name="Haridas S."/>
            <person name="Kuo A."/>
            <person name="Mondo S."/>
            <person name="Pangilinan J."/>
            <person name="Riley R."/>
            <person name="Labutti K."/>
            <person name="Andreopoulos B."/>
            <person name="Lipzen A."/>
            <person name="Chen C."/>
            <person name="Yanf M."/>
            <person name="Daum C."/>
            <person name="Ng V."/>
            <person name="Clum A."/>
            <person name="Ohm R."/>
            <person name="Martin F."/>
            <person name="Silar P."/>
            <person name="Natvig D."/>
            <person name="Lalanne C."/>
            <person name="Gautier V."/>
            <person name="Ament-Velasquez S.L."/>
            <person name="Kruys A."/>
            <person name="Hutchinson M.I."/>
            <person name="Powell A.J."/>
            <person name="Barry K."/>
            <person name="Miller A.N."/>
            <person name="Grigoriev I.V."/>
            <person name="Debuchy R."/>
            <person name="Gladieux P."/>
            <person name="Thoren M.H."/>
            <person name="Johannesson H."/>
        </authorList>
    </citation>
    <scope>NUCLEOTIDE SEQUENCE</scope>
    <source>
        <strain evidence="9">CBS 990.96</strain>
    </source>
</reference>
<evidence type="ECO:0000313" key="9">
    <source>
        <dbReference type="EMBL" id="KAK4225147.1"/>
    </source>
</evidence>
<evidence type="ECO:0000259" key="8">
    <source>
        <dbReference type="Pfam" id="PF22799"/>
    </source>
</evidence>
<evidence type="ECO:0000313" key="10">
    <source>
        <dbReference type="Proteomes" id="UP001301958"/>
    </source>
</evidence>
<keyword evidence="3" id="KW-0964">Secreted</keyword>
<dbReference type="Proteomes" id="UP001301958">
    <property type="component" value="Unassembled WGS sequence"/>
</dbReference>
<comment type="caution">
    <text evidence="9">The sequence shown here is derived from an EMBL/GenBank/DDBJ whole genome shotgun (WGS) entry which is preliminary data.</text>
</comment>
<protein>
    <recommendedName>
        <fullName evidence="8">Cell wall mannoprotein PIR1-like C-terminal domain-containing protein</fullName>
    </recommendedName>
</protein>
<dbReference type="InterPro" id="IPR051153">
    <property type="entry name" value="Yeast_CWMannoprotein_PIR"/>
</dbReference>
<comment type="subcellular location">
    <subcellularLocation>
        <location evidence="1">Secreted</location>
        <location evidence="1">Cell wall</location>
    </subcellularLocation>
</comment>
<dbReference type="GO" id="GO:0005199">
    <property type="term" value="F:structural constituent of cell wall"/>
    <property type="evidence" value="ECO:0007669"/>
    <property type="project" value="TreeGrafter"/>
</dbReference>
<dbReference type="PANTHER" id="PTHR47254:SF1">
    <property type="entry name" value="CELL WALL MANNOPROTEIN CIS3-RELATED"/>
    <property type="match status" value="1"/>
</dbReference>
<evidence type="ECO:0000256" key="6">
    <source>
        <dbReference type="SAM" id="MobiDB-lite"/>
    </source>
</evidence>
<dbReference type="Pfam" id="PF22799">
    <property type="entry name" value="PIR1-like_C"/>
    <property type="match status" value="1"/>
</dbReference>
<dbReference type="GO" id="GO:0009277">
    <property type="term" value="C:fungal-type cell wall"/>
    <property type="evidence" value="ECO:0007669"/>
    <property type="project" value="TreeGrafter"/>
</dbReference>
<proteinExistence type="inferred from homology"/>
<accession>A0AAN7BKV3</accession>
<name>A0AAN7BKV3_9PEZI</name>
<keyword evidence="2" id="KW-0134">Cell wall</keyword>
<evidence type="ECO:0000256" key="4">
    <source>
        <dbReference type="ARBA" id="ARBA00022729"/>
    </source>
</evidence>
<evidence type="ECO:0000256" key="7">
    <source>
        <dbReference type="SAM" id="SignalP"/>
    </source>
</evidence>
<feature type="region of interest" description="Disordered" evidence="6">
    <location>
        <begin position="247"/>
        <end position="291"/>
    </location>
</feature>
<evidence type="ECO:0000256" key="2">
    <source>
        <dbReference type="ARBA" id="ARBA00022512"/>
    </source>
</evidence>
<keyword evidence="4 7" id="KW-0732">Signal</keyword>
<dbReference type="GO" id="GO:0031505">
    <property type="term" value="P:fungal-type cell wall organization"/>
    <property type="evidence" value="ECO:0007669"/>
    <property type="project" value="TreeGrafter"/>
</dbReference>
<feature type="domain" description="Cell wall mannoprotein PIR1-like C-terminal" evidence="8">
    <location>
        <begin position="79"/>
        <end position="152"/>
    </location>
</feature>
<feature type="signal peptide" evidence="7">
    <location>
        <begin position="1"/>
        <end position="17"/>
    </location>
</feature>
<feature type="compositionally biased region" description="Low complexity" evidence="6">
    <location>
        <begin position="272"/>
        <end position="291"/>
    </location>
</feature>
<dbReference type="InterPro" id="IPR054508">
    <property type="entry name" value="PIR1-like_C"/>
</dbReference>
<evidence type="ECO:0000256" key="3">
    <source>
        <dbReference type="ARBA" id="ARBA00022525"/>
    </source>
</evidence>
<gene>
    <name evidence="9" type="ORF">QBC38DRAFT_271524</name>
</gene>
<organism evidence="9 10">
    <name type="scientific">Podospora fimiseda</name>
    <dbReference type="NCBI Taxonomy" id="252190"/>
    <lineage>
        <taxon>Eukaryota</taxon>
        <taxon>Fungi</taxon>
        <taxon>Dikarya</taxon>
        <taxon>Ascomycota</taxon>
        <taxon>Pezizomycotina</taxon>
        <taxon>Sordariomycetes</taxon>
        <taxon>Sordariomycetidae</taxon>
        <taxon>Sordariales</taxon>
        <taxon>Podosporaceae</taxon>
        <taxon>Podospora</taxon>
    </lineage>
</organism>
<keyword evidence="10" id="KW-1185">Reference proteome</keyword>
<evidence type="ECO:0000256" key="1">
    <source>
        <dbReference type="ARBA" id="ARBA00004191"/>
    </source>
</evidence>
<sequence>MRSQVLALLSVVGLAVAQGVTSNIAPAASAPASCKPTIDDKFEIAIVELANNQKRDLALHQKRAACSTDGVLVADLKDGVITDAQGRTGYVASNYQFQFDKPAQAGAIYTSGFSVCDNGSLALGDSTVFYQCRSGDFYNLYDRWWAEQCSPVQILVMPCGGTEAAVGDGRVTVGTANVQTTVVIPLSDGQPQVITTTRGIPICQIGDGQIQGHTTPCAAITAVPTVSVGVPPASQFPDGQIQVTPQPSPVPVPTGTAHAPAPVPTDNTTLSTIPGVPTAPAVVPSPTGAPGTSNAGQIKLGSAMALAVGILVLVL</sequence>
<dbReference type="EMBL" id="MU865374">
    <property type="protein sequence ID" value="KAK4225147.1"/>
    <property type="molecule type" value="Genomic_DNA"/>
</dbReference>
<reference evidence="9" key="1">
    <citation type="journal article" date="2023" name="Mol. Phylogenet. Evol.">
        <title>Genome-scale phylogeny and comparative genomics of the fungal order Sordariales.</title>
        <authorList>
            <person name="Hensen N."/>
            <person name="Bonometti L."/>
            <person name="Westerberg I."/>
            <person name="Brannstrom I.O."/>
            <person name="Guillou S."/>
            <person name="Cros-Aarteil S."/>
            <person name="Calhoun S."/>
            <person name="Haridas S."/>
            <person name="Kuo A."/>
            <person name="Mondo S."/>
            <person name="Pangilinan J."/>
            <person name="Riley R."/>
            <person name="LaButti K."/>
            <person name="Andreopoulos B."/>
            <person name="Lipzen A."/>
            <person name="Chen C."/>
            <person name="Yan M."/>
            <person name="Daum C."/>
            <person name="Ng V."/>
            <person name="Clum A."/>
            <person name="Steindorff A."/>
            <person name="Ohm R.A."/>
            <person name="Martin F."/>
            <person name="Silar P."/>
            <person name="Natvig D.O."/>
            <person name="Lalanne C."/>
            <person name="Gautier V."/>
            <person name="Ament-Velasquez S.L."/>
            <person name="Kruys A."/>
            <person name="Hutchinson M.I."/>
            <person name="Powell A.J."/>
            <person name="Barry K."/>
            <person name="Miller A.N."/>
            <person name="Grigoriev I.V."/>
            <person name="Debuchy R."/>
            <person name="Gladieux P."/>
            <person name="Hiltunen Thoren M."/>
            <person name="Johannesson H."/>
        </authorList>
    </citation>
    <scope>NUCLEOTIDE SEQUENCE</scope>
    <source>
        <strain evidence="9">CBS 990.96</strain>
    </source>
</reference>
<comment type="similarity">
    <text evidence="5">Belongs to the PIR protein family.</text>
</comment>
<evidence type="ECO:0000256" key="5">
    <source>
        <dbReference type="ARBA" id="ARBA00038219"/>
    </source>
</evidence>
<feature type="chain" id="PRO_5042941002" description="Cell wall mannoprotein PIR1-like C-terminal domain-containing protein" evidence="7">
    <location>
        <begin position="18"/>
        <end position="315"/>
    </location>
</feature>
<dbReference type="PANTHER" id="PTHR47254">
    <property type="entry name" value="CELL WALL MANNOPROTEIN CIS3-RELATED"/>
    <property type="match status" value="1"/>
</dbReference>
<dbReference type="AlphaFoldDB" id="A0AAN7BKV3"/>